<dbReference type="Proteomes" id="UP001236014">
    <property type="component" value="Chromosome"/>
</dbReference>
<evidence type="ECO:0000313" key="3">
    <source>
        <dbReference type="Proteomes" id="UP001236014"/>
    </source>
</evidence>
<dbReference type="RefSeq" id="WP_285973490.1">
    <property type="nucleotide sequence ID" value="NZ_CP127294.1"/>
</dbReference>
<protein>
    <submittedName>
        <fullName evidence="2">Uncharacterized protein</fullName>
    </submittedName>
</protein>
<organism evidence="2 3">
    <name type="scientific">Amycolatopsis carbonis</name>
    <dbReference type="NCBI Taxonomy" id="715471"/>
    <lineage>
        <taxon>Bacteria</taxon>
        <taxon>Bacillati</taxon>
        <taxon>Actinomycetota</taxon>
        <taxon>Actinomycetes</taxon>
        <taxon>Pseudonocardiales</taxon>
        <taxon>Pseudonocardiaceae</taxon>
        <taxon>Amycolatopsis</taxon>
    </lineage>
</organism>
<feature type="region of interest" description="Disordered" evidence="1">
    <location>
        <begin position="38"/>
        <end position="62"/>
    </location>
</feature>
<evidence type="ECO:0000313" key="2">
    <source>
        <dbReference type="EMBL" id="WIX82927.1"/>
    </source>
</evidence>
<proteinExistence type="predicted"/>
<accession>A0A9Y2IMN1</accession>
<evidence type="ECO:0000256" key="1">
    <source>
        <dbReference type="SAM" id="MobiDB-lite"/>
    </source>
</evidence>
<reference evidence="2 3" key="1">
    <citation type="submission" date="2023-06" db="EMBL/GenBank/DDBJ databases">
        <authorList>
            <person name="Oyuntsetseg B."/>
            <person name="Kim S.B."/>
        </authorList>
    </citation>
    <scope>NUCLEOTIDE SEQUENCE [LARGE SCALE GENOMIC DNA]</scope>
    <source>
        <strain evidence="2 3">2-15</strain>
    </source>
</reference>
<gene>
    <name evidence="2" type="ORF">QRX50_20240</name>
</gene>
<sequence length="135" mass="15056">MALGSTYRRCSCRDEAGRELGAACPKLKNSRHGQWAFRIELPPDENGTRRPRRRAGFESATKAQDQLDQVRDLLAIPEEDDDETRRKIGDLIAEAIARKAKLPDVEETRRLVKVGADVADDPLMAEVLVAFLAAK</sequence>
<dbReference type="EMBL" id="CP127294">
    <property type="protein sequence ID" value="WIX82927.1"/>
    <property type="molecule type" value="Genomic_DNA"/>
</dbReference>
<keyword evidence="3" id="KW-1185">Reference proteome</keyword>
<name>A0A9Y2IMN1_9PSEU</name>
<dbReference type="AlphaFoldDB" id="A0A9Y2IMN1"/>
<dbReference type="KEGG" id="acab:QRX50_20240"/>